<dbReference type="AlphaFoldDB" id="A0AAE9S017"/>
<protein>
    <submittedName>
        <fullName evidence="1">Uncharacterized protein</fullName>
    </submittedName>
</protein>
<sequence>MSEVLMNRLVEFAESGNQQKIVVAGQSYQGWVMEITEDALLISTGFADKSGKDFWISFNDLQHATLFYWNNKTDQWVDFTL</sequence>
<name>A0AAE9S017_9GAMM</name>
<dbReference type="KEGG" id="atz:M5E07_00195"/>
<keyword evidence="2" id="KW-1185">Reference proteome</keyword>
<dbReference type="RefSeq" id="WP_116762194.1">
    <property type="nucleotide sequence ID" value="NZ_CP098732.1"/>
</dbReference>
<evidence type="ECO:0000313" key="2">
    <source>
        <dbReference type="Proteomes" id="UP001056716"/>
    </source>
</evidence>
<gene>
    <name evidence="1" type="ORF">M5E07_00195</name>
</gene>
<reference evidence="1" key="1">
    <citation type="submission" date="2022-06" db="EMBL/GenBank/DDBJ databases">
        <title>Isolation, identification and characterization of iprodione-degrading strains in Lhasa, Tibet.</title>
        <authorList>
            <person name="Pan H."/>
        </authorList>
    </citation>
    <scope>NUCLEOTIDE SEQUENCE</scope>
    <source>
        <strain evidence="1">Y-23</strain>
    </source>
</reference>
<organism evidence="1 2">
    <name type="scientific">Acinetobacter tibetensis</name>
    <dbReference type="NCBI Taxonomy" id="2943497"/>
    <lineage>
        <taxon>Bacteria</taxon>
        <taxon>Pseudomonadati</taxon>
        <taxon>Pseudomonadota</taxon>
        <taxon>Gammaproteobacteria</taxon>
        <taxon>Moraxellales</taxon>
        <taxon>Moraxellaceae</taxon>
        <taxon>Acinetobacter</taxon>
    </lineage>
</organism>
<evidence type="ECO:0000313" key="1">
    <source>
        <dbReference type="EMBL" id="USE83317.1"/>
    </source>
</evidence>
<proteinExistence type="predicted"/>
<dbReference type="EMBL" id="CP098732">
    <property type="protein sequence ID" value="USE83317.1"/>
    <property type="molecule type" value="Genomic_DNA"/>
</dbReference>
<accession>A0AAE9S017</accession>
<dbReference type="Proteomes" id="UP001056716">
    <property type="component" value="Chromosome"/>
</dbReference>